<dbReference type="Proteomes" id="UP000696485">
    <property type="component" value="Unassembled WGS sequence"/>
</dbReference>
<sequence>MLYMIQVAGVDGANEPIAGAAVGGEEEDEEEAGEDEAGQSDSDSDVSSESGSDSSGSGSEEDEDEGPAAGRRRYSRFTVKAYAKFRSTSFLAIICAMRDQELMEGELEYQIFGVKLSMVRLPIITIQCLDNSRGAIQCADRN</sequence>
<feature type="compositionally biased region" description="Acidic residues" evidence="1">
    <location>
        <begin position="24"/>
        <end position="46"/>
    </location>
</feature>
<keyword evidence="3" id="KW-1185">Reference proteome</keyword>
<evidence type="ECO:0000313" key="2">
    <source>
        <dbReference type="EMBL" id="KAF9324338.1"/>
    </source>
</evidence>
<evidence type="ECO:0000256" key="1">
    <source>
        <dbReference type="SAM" id="MobiDB-lite"/>
    </source>
</evidence>
<dbReference type="EMBL" id="JAAAUY010001105">
    <property type="protein sequence ID" value="KAF9324338.1"/>
    <property type="molecule type" value="Genomic_DNA"/>
</dbReference>
<name>A0A9P5SER0_9FUNG</name>
<feature type="compositionally biased region" description="Low complexity" evidence="1">
    <location>
        <begin position="47"/>
        <end position="58"/>
    </location>
</feature>
<gene>
    <name evidence="2" type="ORF">BG006_000646</name>
</gene>
<organism evidence="2 3">
    <name type="scientific">Podila minutissima</name>
    <dbReference type="NCBI Taxonomy" id="64525"/>
    <lineage>
        <taxon>Eukaryota</taxon>
        <taxon>Fungi</taxon>
        <taxon>Fungi incertae sedis</taxon>
        <taxon>Mucoromycota</taxon>
        <taxon>Mortierellomycotina</taxon>
        <taxon>Mortierellomycetes</taxon>
        <taxon>Mortierellales</taxon>
        <taxon>Mortierellaceae</taxon>
        <taxon>Podila</taxon>
    </lineage>
</organism>
<feature type="region of interest" description="Disordered" evidence="1">
    <location>
        <begin position="14"/>
        <end position="71"/>
    </location>
</feature>
<comment type="caution">
    <text evidence="2">The sequence shown here is derived from an EMBL/GenBank/DDBJ whole genome shotgun (WGS) entry which is preliminary data.</text>
</comment>
<protein>
    <submittedName>
        <fullName evidence="2">Uncharacterized protein</fullName>
    </submittedName>
</protein>
<reference evidence="2" key="1">
    <citation type="journal article" date="2020" name="Fungal Divers.">
        <title>Resolving the Mortierellaceae phylogeny through synthesis of multi-gene phylogenetics and phylogenomics.</title>
        <authorList>
            <person name="Vandepol N."/>
            <person name="Liber J."/>
            <person name="Desiro A."/>
            <person name="Na H."/>
            <person name="Kennedy M."/>
            <person name="Barry K."/>
            <person name="Grigoriev I.V."/>
            <person name="Miller A.N."/>
            <person name="O'Donnell K."/>
            <person name="Stajich J.E."/>
            <person name="Bonito G."/>
        </authorList>
    </citation>
    <scope>NUCLEOTIDE SEQUENCE</scope>
    <source>
        <strain evidence="2">NVP1</strain>
    </source>
</reference>
<proteinExistence type="predicted"/>
<dbReference type="AlphaFoldDB" id="A0A9P5SER0"/>
<evidence type="ECO:0000313" key="3">
    <source>
        <dbReference type="Proteomes" id="UP000696485"/>
    </source>
</evidence>
<accession>A0A9P5SER0</accession>